<dbReference type="EMBL" id="JARSBN010000008">
    <property type="protein sequence ID" value="MDG4716980.1"/>
    <property type="molecule type" value="Genomic_DNA"/>
</dbReference>
<accession>A0ABT6G4L4</accession>
<dbReference type="Gene3D" id="1.20.1540.10">
    <property type="entry name" value="Rhomboid-like"/>
    <property type="match status" value="1"/>
</dbReference>
<keyword evidence="11" id="KW-1185">Reference proteome</keyword>
<dbReference type="GO" id="GO:0008233">
    <property type="term" value="F:peptidase activity"/>
    <property type="evidence" value="ECO:0007669"/>
    <property type="project" value="UniProtKB-KW"/>
</dbReference>
<comment type="subcellular location">
    <subcellularLocation>
        <location evidence="1">Membrane</location>
        <topology evidence="1">Multi-pass membrane protein</topology>
    </subcellularLocation>
</comment>
<organism evidence="10 11">
    <name type="scientific">Winogradskyella marincola</name>
    <dbReference type="NCBI Taxonomy" id="3037795"/>
    <lineage>
        <taxon>Bacteria</taxon>
        <taxon>Pseudomonadati</taxon>
        <taxon>Bacteroidota</taxon>
        <taxon>Flavobacteriia</taxon>
        <taxon>Flavobacteriales</taxon>
        <taxon>Flavobacteriaceae</taxon>
        <taxon>Winogradskyella</taxon>
    </lineage>
</organism>
<evidence type="ECO:0000256" key="4">
    <source>
        <dbReference type="ARBA" id="ARBA00022801"/>
    </source>
</evidence>
<feature type="transmembrane region" description="Helical" evidence="7">
    <location>
        <begin position="109"/>
        <end position="129"/>
    </location>
</feature>
<name>A0ABT6G4L4_9FLAO</name>
<dbReference type="EC" id="3.4.21.-" evidence="10"/>
<comment type="similarity">
    <text evidence="2">Belongs to the peptidase S54 family.</text>
</comment>
<evidence type="ECO:0000259" key="9">
    <source>
        <dbReference type="Pfam" id="PF20216"/>
    </source>
</evidence>
<feature type="transmembrane region" description="Helical" evidence="7">
    <location>
        <begin position="45"/>
        <end position="70"/>
    </location>
</feature>
<keyword evidence="6 7" id="KW-0472">Membrane</keyword>
<evidence type="ECO:0000256" key="1">
    <source>
        <dbReference type="ARBA" id="ARBA00004141"/>
    </source>
</evidence>
<feature type="transmembrane region" description="Helical" evidence="7">
    <location>
        <begin position="6"/>
        <end position="24"/>
    </location>
</feature>
<feature type="transmembrane region" description="Helical" evidence="7">
    <location>
        <begin position="171"/>
        <end position="189"/>
    </location>
</feature>
<proteinExistence type="inferred from homology"/>
<dbReference type="InterPro" id="IPR035952">
    <property type="entry name" value="Rhomboid-like_sf"/>
</dbReference>
<evidence type="ECO:0000256" key="7">
    <source>
        <dbReference type="SAM" id="Phobius"/>
    </source>
</evidence>
<dbReference type="RefSeq" id="WP_278006402.1">
    <property type="nucleotide sequence ID" value="NZ_JARSBN010000008.1"/>
</dbReference>
<dbReference type="PANTHER" id="PTHR43731">
    <property type="entry name" value="RHOMBOID PROTEASE"/>
    <property type="match status" value="1"/>
</dbReference>
<evidence type="ECO:0000313" key="11">
    <source>
        <dbReference type="Proteomes" id="UP001529085"/>
    </source>
</evidence>
<feature type="transmembrane region" description="Helical" evidence="7">
    <location>
        <begin position="135"/>
        <end position="159"/>
    </location>
</feature>
<dbReference type="InterPro" id="IPR022764">
    <property type="entry name" value="Peptidase_S54_rhomboid_dom"/>
</dbReference>
<dbReference type="SUPFAM" id="SSF144091">
    <property type="entry name" value="Rhomboid-like"/>
    <property type="match status" value="1"/>
</dbReference>
<sequence>MNNIGVASIVIIIINFIVSIRGFKNYNFFEGYKFHVDKILIQKDYIRLISSGFLHAGWSHLAFNMISFYIFSNLLEQKIGSILFILIYISSLIGGNLFALYVHRNHGDYSAIGASGAVSGIIFACIALYPGLDIGLLLLPIFIPSWIFGVLFVLISIYGIKTKRDNIGHEAHLGGAIIGLLVAIIIHPNAITKNYSAILLILIPTLAFIYLIVSKPHFLLTDKINFKKESAPLSFEQKYNSEKVDKQKELDKLLDKISKKGIDKLSKKEKERLKNLSK</sequence>
<evidence type="ECO:0000256" key="6">
    <source>
        <dbReference type="ARBA" id="ARBA00023136"/>
    </source>
</evidence>
<feature type="domain" description="Peptidase S54 rhomboid" evidence="8">
    <location>
        <begin position="44"/>
        <end position="188"/>
    </location>
</feature>
<evidence type="ECO:0000259" key="8">
    <source>
        <dbReference type="Pfam" id="PF01694"/>
    </source>
</evidence>
<keyword evidence="10" id="KW-0645">Protease</keyword>
<keyword evidence="3 7" id="KW-0812">Transmembrane</keyword>
<evidence type="ECO:0000313" key="10">
    <source>
        <dbReference type="EMBL" id="MDG4716980.1"/>
    </source>
</evidence>
<reference evidence="10 11" key="1">
    <citation type="submission" date="2023-03" db="EMBL/GenBank/DDBJ databases">
        <title>Strain YYF002 represents a novel species in the genus Winogradskyella isolated from seawater.</title>
        <authorList>
            <person name="Fu Z.-Y."/>
        </authorList>
    </citation>
    <scope>NUCLEOTIDE SEQUENCE [LARGE SCALE GENOMIC DNA]</scope>
    <source>
        <strain evidence="10 11">YYF002</strain>
    </source>
</reference>
<evidence type="ECO:0000256" key="3">
    <source>
        <dbReference type="ARBA" id="ARBA00022692"/>
    </source>
</evidence>
<evidence type="ECO:0000256" key="5">
    <source>
        <dbReference type="ARBA" id="ARBA00022989"/>
    </source>
</evidence>
<keyword evidence="5 7" id="KW-1133">Transmembrane helix</keyword>
<feature type="domain" description="DUF6576" evidence="9">
    <location>
        <begin position="235"/>
        <end position="278"/>
    </location>
</feature>
<feature type="transmembrane region" description="Helical" evidence="7">
    <location>
        <begin position="195"/>
        <end position="213"/>
    </location>
</feature>
<dbReference type="GO" id="GO:0006508">
    <property type="term" value="P:proteolysis"/>
    <property type="evidence" value="ECO:0007669"/>
    <property type="project" value="UniProtKB-KW"/>
</dbReference>
<dbReference type="Pfam" id="PF01694">
    <property type="entry name" value="Rhomboid"/>
    <property type="match status" value="1"/>
</dbReference>
<feature type="transmembrane region" description="Helical" evidence="7">
    <location>
        <begin position="82"/>
        <end position="102"/>
    </location>
</feature>
<comment type="caution">
    <text evidence="10">The sequence shown here is derived from an EMBL/GenBank/DDBJ whole genome shotgun (WGS) entry which is preliminary data.</text>
</comment>
<dbReference type="Pfam" id="PF20216">
    <property type="entry name" value="DUF6576"/>
    <property type="match status" value="1"/>
</dbReference>
<dbReference type="Proteomes" id="UP001529085">
    <property type="component" value="Unassembled WGS sequence"/>
</dbReference>
<evidence type="ECO:0000256" key="2">
    <source>
        <dbReference type="ARBA" id="ARBA00009045"/>
    </source>
</evidence>
<dbReference type="InterPro" id="IPR046483">
    <property type="entry name" value="DUF6576"/>
</dbReference>
<gene>
    <name evidence="10" type="ORF">P7122_13925</name>
</gene>
<keyword evidence="4 10" id="KW-0378">Hydrolase</keyword>
<protein>
    <submittedName>
        <fullName evidence="10">Rhomboid family intramembrane serine protease</fullName>
        <ecNumber evidence="10">3.4.21.-</ecNumber>
    </submittedName>
</protein>
<dbReference type="InterPro" id="IPR050925">
    <property type="entry name" value="Rhomboid_protease_S54"/>
</dbReference>
<dbReference type="PANTHER" id="PTHR43731:SF14">
    <property type="entry name" value="PRESENILIN-ASSOCIATED RHOMBOID-LIKE PROTEIN, MITOCHONDRIAL"/>
    <property type="match status" value="1"/>
</dbReference>